<feature type="transmembrane region" description="Helical" evidence="1">
    <location>
        <begin position="183"/>
        <end position="203"/>
    </location>
</feature>
<keyword evidence="1" id="KW-0812">Transmembrane</keyword>
<keyword evidence="4" id="KW-1185">Reference proteome</keyword>
<dbReference type="PANTHER" id="PTHR14969">
    <property type="entry name" value="SPHINGOSINE-1-PHOSPHATE PHOSPHOHYDROLASE"/>
    <property type="match status" value="1"/>
</dbReference>
<evidence type="ECO:0000313" key="4">
    <source>
        <dbReference type="Proteomes" id="UP000234950"/>
    </source>
</evidence>
<protein>
    <recommendedName>
        <fullName evidence="2">Phosphatidic acid phosphatase type 2/haloperoxidase domain-containing protein</fullName>
    </recommendedName>
</protein>
<keyword evidence="1" id="KW-0472">Membrane</keyword>
<reference evidence="3 4" key="1">
    <citation type="submission" date="2017-11" db="EMBL/GenBank/DDBJ databases">
        <title>Comparitive Functional Genomics of Dry Heat Resistant strains isolated from the Viking Spacecraft.</title>
        <authorList>
            <person name="Seuylemezian A."/>
            <person name="Cooper K."/>
            <person name="Vaishampayan P."/>
        </authorList>
    </citation>
    <scope>NUCLEOTIDE SEQUENCE [LARGE SCALE GENOMIC DNA]</scope>
    <source>
        <strain evidence="3 4">V32-6</strain>
    </source>
</reference>
<dbReference type="OrthoDB" id="9789113at2"/>
<sequence>MFMKNKSIIFLIIAVLIVLYISIKVALHSTFWMDAFIAGLFSHVPPKFIPFFSAVTEMGDKIGIGIVALVMLVWLLLKKRNYPGAAMLALSLALGNEAYKLLKDLFVRPRPELEYLAPAEGYSFPSGHAMVGMVLYFTSVYLLSEAIQMKKAKWLFSILASVILLLIGASRIILHVHYPSDVIGGYAFGFIWASIWIILYKNFKQRYTKKRPS</sequence>
<feature type="transmembrane region" description="Helical" evidence="1">
    <location>
        <begin position="58"/>
        <end position="77"/>
    </location>
</feature>
<feature type="transmembrane region" description="Helical" evidence="1">
    <location>
        <begin position="155"/>
        <end position="177"/>
    </location>
</feature>
<dbReference type="Pfam" id="PF01569">
    <property type="entry name" value="PAP2"/>
    <property type="match status" value="1"/>
</dbReference>
<dbReference type="PANTHER" id="PTHR14969:SF13">
    <property type="entry name" value="AT30094P"/>
    <property type="match status" value="1"/>
</dbReference>
<organism evidence="3 4">
    <name type="scientific">Neobacillus cucumis</name>
    <dbReference type="NCBI Taxonomy" id="1740721"/>
    <lineage>
        <taxon>Bacteria</taxon>
        <taxon>Bacillati</taxon>
        <taxon>Bacillota</taxon>
        <taxon>Bacilli</taxon>
        <taxon>Bacillales</taxon>
        <taxon>Bacillaceae</taxon>
        <taxon>Neobacillus</taxon>
    </lineage>
</organism>
<dbReference type="InterPro" id="IPR036938">
    <property type="entry name" value="PAP2/HPO_sf"/>
</dbReference>
<evidence type="ECO:0000313" key="3">
    <source>
        <dbReference type="EMBL" id="PLS02992.1"/>
    </source>
</evidence>
<comment type="caution">
    <text evidence="3">The sequence shown here is derived from an EMBL/GenBank/DDBJ whole genome shotgun (WGS) entry which is preliminary data.</text>
</comment>
<name>A0A2N5HBV1_9BACI</name>
<keyword evidence="1" id="KW-1133">Transmembrane helix</keyword>
<dbReference type="SUPFAM" id="SSF48317">
    <property type="entry name" value="Acid phosphatase/Vanadium-dependent haloperoxidase"/>
    <property type="match status" value="1"/>
</dbReference>
<dbReference type="CDD" id="cd03392">
    <property type="entry name" value="PAP2_like_2"/>
    <property type="match status" value="1"/>
</dbReference>
<feature type="transmembrane region" description="Helical" evidence="1">
    <location>
        <begin position="7"/>
        <end position="27"/>
    </location>
</feature>
<dbReference type="Gene3D" id="1.20.144.10">
    <property type="entry name" value="Phosphatidic acid phosphatase type 2/haloperoxidase"/>
    <property type="match status" value="2"/>
</dbReference>
<evidence type="ECO:0000256" key="1">
    <source>
        <dbReference type="SAM" id="Phobius"/>
    </source>
</evidence>
<dbReference type="AlphaFoldDB" id="A0A2N5HBV1"/>
<feature type="domain" description="Phosphatidic acid phosphatase type 2/haloperoxidase" evidence="2">
    <location>
        <begin position="82"/>
        <end position="197"/>
    </location>
</feature>
<proteinExistence type="predicted"/>
<dbReference type="Proteomes" id="UP000234950">
    <property type="component" value="Unassembled WGS sequence"/>
</dbReference>
<accession>A0A2N5HBV1</accession>
<dbReference type="SMART" id="SM00014">
    <property type="entry name" value="acidPPc"/>
    <property type="match status" value="1"/>
</dbReference>
<gene>
    <name evidence="3" type="ORF">CVD27_17580</name>
</gene>
<evidence type="ECO:0000259" key="2">
    <source>
        <dbReference type="SMART" id="SM00014"/>
    </source>
</evidence>
<dbReference type="InterPro" id="IPR000326">
    <property type="entry name" value="PAP2/HPO"/>
</dbReference>
<dbReference type="EMBL" id="PGVE01000064">
    <property type="protein sequence ID" value="PLS02992.1"/>
    <property type="molecule type" value="Genomic_DNA"/>
</dbReference>